<feature type="compositionally biased region" description="Low complexity" evidence="2">
    <location>
        <begin position="128"/>
        <end position="137"/>
    </location>
</feature>
<dbReference type="EMBL" id="ACKP02000023">
    <property type="protein sequence ID" value="EEX77301.1"/>
    <property type="molecule type" value="Genomic_DNA"/>
</dbReference>
<dbReference type="PANTHER" id="PTHR35024:SF4">
    <property type="entry name" value="POLYMER-FORMING CYTOSKELETAL PROTEIN"/>
    <property type="match status" value="1"/>
</dbReference>
<dbReference type="AlphaFoldDB" id="C9LV67"/>
<name>C9LV67_SELS3</name>
<evidence type="ECO:0000313" key="3">
    <source>
        <dbReference type="EMBL" id="AEB99014.1"/>
    </source>
</evidence>
<dbReference type="Pfam" id="PF04519">
    <property type="entry name" value="Bactofilin"/>
    <property type="match status" value="1"/>
</dbReference>
<evidence type="ECO:0000313" key="4">
    <source>
        <dbReference type="EMBL" id="EEX77301.1"/>
    </source>
</evidence>
<dbReference type="Proteomes" id="UP000011124">
    <property type="component" value="Chromosome"/>
</dbReference>
<dbReference type="OrthoDB" id="9789407at2"/>
<reference evidence="4 5" key="1">
    <citation type="submission" date="2009-09" db="EMBL/GenBank/DDBJ databases">
        <authorList>
            <person name="Weinstock G."/>
            <person name="Sodergren E."/>
            <person name="Clifton S."/>
            <person name="Fulton L."/>
            <person name="Fulton B."/>
            <person name="Courtney L."/>
            <person name="Fronick C."/>
            <person name="Harrison M."/>
            <person name="Strong C."/>
            <person name="Farmer C."/>
            <person name="Delahaunty K."/>
            <person name="Markovic C."/>
            <person name="Hall O."/>
            <person name="Minx P."/>
            <person name="Tomlinson C."/>
            <person name="Mitreva M."/>
            <person name="Nelson J."/>
            <person name="Hou S."/>
            <person name="Wollam A."/>
            <person name="Pepin K.H."/>
            <person name="Johnson M."/>
            <person name="Bhonagiri V."/>
            <person name="Nash W.E."/>
            <person name="Warren W."/>
            <person name="Chinwalla A."/>
            <person name="Mardis E.R."/>
            <person name="Wilson R.K."/>
        </authorList>
    </citation>
    <scope>NUCLEOTIDE SEQUENCE [LARGE SCALE GENOMIC DNA]</scope>
    <source>
        <strain evidence="4">ATCC 35185</strain>
        <strain evidence="5">ATCC 35185 / DSM 20758 / VPI D19B-28</strain>
    </source>
</reference>
<feature type="compositionally biased region" description="Polar residues" evidence="2">
    <location>
        <begin position="139"/>
        <end position="149"/>
    </location>
</feature>
<organism evidence="4 5">
    <name type="scientific">Selenomonas sputigena (strain ATCC 35185 / DSM 20758 / CCUG 44933 / VPI D19B-28)</name>
    <dbReference type="NCBI Taxonomy" id="546271"/>
    <lineage>
        <taxon>Bacteria</taxon>
        <taxon>Bacillati</taxon>
        <taxon>Bacillota</taxon>
        <taxon>Negativicutes</taxon>
        <taxon>Selenomonadales</taxon>
        <taxon>Selenomonadaceae</taxon>
        <taxon>Selenomonas</taxon>
    </lineage>
</organism>
<dbReference type="HOGENOM" id="CLU_072799_6_4_9"/>
<evidence type="ECO:0008006" key="7">
    <source>
        <dbReference type="Google" id="ProtNLM"/>
    </source>
</evidence>
<gene>
    <name evidence="3" type="ordered locus">Selsp_0030</name>
    <name evidence="4" type="ORF">SELSPUOL_01359</name>
</gene>
<accession>C9LV67</accession>
<evidence type="ECO:0000313" key="6">
    <source>
        <dbReference type="Proteomes" id="UP000011124"/>
    </source>
</evidence>
<sequence length="166" mass="17462">MFGVMKRRDDSSVSGDIETIIGKNTKIHGEISGTGNLRIDGEIEGELKLSGSVIVGETGMVTGNVSARSLDISGTVHGNAQTEEGLTIHSAGQLIGDVKVNAFQIEDGGIFKGRSEMNPRAGIELKVRPQPAARPPQEQVISTDASAKSPSKMAAQLKPPTKAEKK</sequence>
<reference evidence="3 6" key="2">
    <citation type="submission" date="2011-04" db="EMBL/GenBank/DDBJ databases">
        <title>The complete genome of Selenomonas sputigena DSM 20758.</title>
        <authorList>
            <consortium name="US DOE Joint Genome Institute (JGI-PGF)"/>
            <person name="Lucas S."/>
            <person name="Copeland A."/>
            <person name="Lapidus A."/>
            <person name="Bruce D."/>
            <person name="Goodwin L."/>
            <person name="Pitluck S."/>
            <person name="Peters L."/>
            <person name="Kyrpides N."/>
            <person name="Mavromatis K."/>
            <person name="Ivanova N."/>
            <person name="Ovchinnikova G."/>
            <person name="Teshima H."/>
            <person name="Detter J.C."/>
            <person name="Tapia R."/>
            <person name="Han C."/>
            <person name="Land M."/>
            <person name="Hauser L."/>
            <person name="Markowitz V."/>
            <person name="Cheng J.-F."/>
            <person name="Hugenholtz P."/>
            <person name="Woyke T."/>
            <person name="Wu D."/>
            <person name="Gronow S."/>
            <person name="Wellnitz S."/>
            <person name="Schneider S."/>
            <person name="Klenk H.-P."/>
            <person name="Eisen J.A."/>
        </authorList>
    </citation>
    <scope>NUCLEOTIDE SEQUENCE [LARGE SCALE GENOMIC DNA]</scope>
    <source>
        <strain evidence="3">ATCC 35185</strain>
        <strain evidence="6">ATCC 35185 / DSM 20758 / VPI D19B-28</strain>
    </source>
</reference>
<evidence type="ECO:0000256" key="1">
    <source>
        <dbReference type="ARBA" id="ARBA00044755"/>
    </source>
</evidence>
<dbReference type="KEGG" id="ssg:Selsp_0030"/>
<evidence type="ECO:0000256" key="2">
    <source>
        <dbReference type="SAM" id="MobiDB-lite"/>
    </source>
</evidence>
<keyword evidence="6" id="KW-1185">Reference proteome</keyword>
<proteinExistence type="inferred from homology"/>
<comment type="similarity">
    <text evidence="1">Belongs to the bactofilin family.</text>
</comment>
<dbReference type="eggNOG" id="COG1664">
    <property type="taxonomic scope" value="Bacteria"/>
</dbReference>
<feature type="region of interest" description="Disordered" evidence="2">
    <location>
        <begin position="127"/>
        <end position="166"/>
    </location>
</feature>
<dbReference type="RefSeq" id="WP_006192658.1">
    <property type="nucleotide sequence ID" value="NC_015437.1"/>
</dbReference>
<dbReference type="PANTHER" id="PTHR35024">
    <property type="entry name" value="HYPOTHETICAL CYTOSOLIC PROTEIN"/>
    <property type="match status" value="1"/>
</dbReference>
<evidence type="ECO:0000313" key="5">
    <source>
        <dbReference type="Proteomes" id="UP000003505"/>
    </source>
</evidence>
<protein>
    <recommendedName>
        <fullName evidence="7">Polymer-forming cytoskeletal protein</fullName>
    </recommendedName>
</protein>
<dbReference type="Proteomes" id="UP000003505">
    <property type="component" value="Unassembled WGS sequence"/>
</dbReference>
<dbReference type="STRING" id="546271.Selsp_0030"/>
<dbReference type="EMBL" id="CP002637">
    <property type="protein sequence ID" value="AEB99014.1"/>
    <property type="molecule type" value="Genomic_DNA"/>
</dbReference>
<dbReference type="InterPro" id="IPR007607">
    <property type="entry name" value="BacA/B"/>
</dbReference>